<proteinExistence type="predicted"/>
<evidence type="ECO:0000256" key="2">
    <source>
        <dbReference type="SAM" id="SignalP"/>
    </source>
</evidence>
<dbReference type="GO" id="GO:0050808">
    <property type="term" value="P:synapse organization"/>
    <property type="evidence" value="ECO:0007669"/>
    <property type="project" value="TreeGrafter"/>
</dbReference>
<dbReference type="GO" id="GO:0043025">
    <property type="term" value="C:neuronal cell body"/>
    <property type="evidence" value="ECO:0007669"/>
    <property type="project" value="TreeGrafter"/>
</dbReference>
<dbReference type="InterPro" id="IPR050958">
    <property type="entry name" value="Cell_Adh-Cytoskel_Orgn"/>
</dbReference>
<dbReference type="InterPro" id="IPR013783">
    <property type="entry name" value="Ig-like_fold"/>
</dbReference>
<dbReference type="GO" id="GO:0007156">
    <property type="term" value="P:homophilic cell adhesion via plasma membrane adhesion molecules"/>
    <property type="evidence" value="ECO:0007669"/>
    <property type="project" value="TreeGrafter"/>
</dbReference>
<dbReference type="InterPro" id="IPR013098">
    <property type="entry name" value="Ig_I-set"/>
</dbReference>
<name>A0A2C9LH32_BIOGL</name>
<feature type="signal peptide" evidence="2">
    <location>
        <begin position="1"/>
        <end position="27"/>
    </location>
</feature>
<feature type="domain" description="Ig-like" evidence="3">
    <location>
        <begin position="239"/>
        <end position="335"/>
    </location>
</feature>
<gene>
    <name evidence="4" type="primary">106055283</name>
    <name evidence="7" type="synonym">LOC106055283</name>
</gene>
<accession>A0A2C9LH32</accession>
<keyword evidence="6" id="KW-1185">Reference proteome</keyword>
<dbReference type="GO" id="GO:0030424">
    <property type="term" value="C:axon"/>
    <property type="evidence" value="ECO:0007669"/>
    <property type="project" value="TreeGrafter"/>
</dbReference>
<evidence type="ECO:0000313" key="5">
    <source>
        <dbReference type="Proteomes" id="UP000076420"/>
    </source>
</evidence>
<dbReference type="Pfam" id="PF07679">
    <property type="entry name" value="I-set"/>
    <property type="match status" value="1"/>
</dbReference>
<dbReference type="CDD" id="cd00096">
    <property type="entry name" value="Ig"/>
    <property type="match status" value="1"/>
</dbReference>
<dbReference type="GO" id="GO:0008046">
    <property type="term" value="F:axon guidance receptor activity"/>
    <property type="evidence" value="ECO:0007669"/>
    <property type="project" value="TreeGrafter"/>
</dbReference>
<dbReference type="InterPro" id="IPR003599">
    <property type="entry name" value="Ig_sub"/>
</dbReference>
<dbReference type="InterPro" id="IPR007110">
    <property type="entry name" value="Ig-like_dom"/>
</dbReference>
<dbReference type="GO" id="GO:0005886">
    <property type="term" value="C:plasma membrane"/>
    <property type="evidence" value="ECO:0007669"/>
    <property type="project" value="TreeGrafter"/>
</dbReference>
<dbReference type="AlphaFoldDB" id="A0A2C9LH32"/>
<dbReference type="PANTHER" id="PTHR45080:SF33">
    <property type="entry name" value="IG-LIKE DOMAIN-CONTAINING PROTEIN"/>
    <property type="match status" value="1"/>
</dbReference>
<dbReference type="InterPro" id="IPR036179">
    <property type="entry name" value="Ig-like_dom_sf"/>
</dbReference>
<dbReference type="EnsemblMetazoa" id="BGLB030944-RA">
    <property type="protein sequence ID" value="BGLB030944-PA"/>
    <property type="gene ID" value="BGLB030944"/>
</dbReference>
<keyword evidence="1" id="KW-1133">Transmembrane helix</keyword>
<dbReference type="PROSITE" id="PS50835">
    <property type="entry name" value="IG_LIKE"/>
    <property type="match status" value="3"/>
</dbReference>
<feature type="transmembrane region" description="Helical" evidence="1">
    <location>
        <begin position="354"/>
        <end position="374"/>
    </location>
</feature>
<evidence type="ECO:0000256" key="1">
    <source>
        <dbReference type="SAM" id="Phobius"/>
    </source>
</evidence>
<evidence type="ECO:0000259" key="3">
    <source>
        <dbReference type="PROSITE" id="PS50835"/>
    </source>
</evidence>
<feature type="chain" id="PRO_5044573279" evidence="2">
    <location>
        <begin position="28"/>
        <end position="378"/>
    </location>
</feature>
<dbReference type="RefSeq" id="XP_013066926.1">
    <property type="nucleotide sequence ID" value="XM_013211472.2"/>
</dbReference>
<dbReference type="InterPro" id="IPR013106">
    <property type="entry name" value="Ig_V-set"/>
</dbReference>
<feature type="domain" description="Ig-like" evidence="3">
    <location>
        <begin position="30"/>
        <end position="143"/>
    </location>
</feature>
<dbReference type="Pfam" id="PF13927">
    <property type="entry name" value="Ig_3"/>
    <property type="match status" value="1"/>
</dbReference>
<dbReference type="Gene3D" id="2.60.40.10">
    <property type="entry name" value="Immunoglobulins"/>
    <property type="match status" value="3"/>
</dbReference>
<dbReference type="VEuPathDB" id="VectorBase:BGLAX_029506"/>
<dbReference type="KEGG" id="bgt:106055283"/>
<dbReference type="GeneID" id="106055283"/>
<feature type="domain" description="Ig-like" evidence="3">
    <location>
        <begin position="148"/>
        <end position="234"/>
    </location>
</feature>
<dbReference type="Pfam" id="PF07686">
    <property type="entry name" value="V-set"/>
    <property type="match status" value="1"/>
</dbReference>
<sequence length="378" mass="42463">MFFFNLSMKMGILKILLCLSLLLCVNCDDPKVNIIETDPPLDPISKTIISNQDKDVQLSCVVENKPLDVDVQWEYQTKNSNATLVPISTGTRSYDAFRWAIDNPSPTTWRLRIQNVQLTDEGIYRCKVQVQSQNYVKMERELRVVMKPQISDLDTSNDMTKNADDPAKLECFATGIPKPLIKWTRMAGELLPNGGKEFQGNVLTIDRIQSSHGGVYNCFAENSAGTDFRQIRITVNFRPEVYTGSPIVKQAVGYNKALVCNIKGYPAPAPEQIAWSKEGRPVFSTSRTEIRNIPGASNRITSILVIRDIQQSDFGRYQCSAENEKGSRYVTMELQSSPVPTADRTGSIRNGVTFLSFNLATVFMLVTVILLHNVQLHR</sequence>
<dbReference type="STRING" id="6526.A0A2C9LH32"/>
<keyword evidence="2" id="KW-0732">Signal</keyword>
<dbReference type="SUPFAM" id="SSF48726">
    <property type="entry name" value="Immunoglobulin"/>
    <property type="match status" value="3"/>
</dbReference>
<dbReference type="OrthoDB" id="10010359at2759"/>
<organism evidence="4 5">
    <name type="scientific">Biomphalaria glabrata</name>
    <name type="common">Bloodfluke planorb</name>
    <name type="synonym">Freshwater snail</name>
    <dbReference type="NCBI Taxonomy" id="6526"/>
    <lineage>
        <taxon>Eukaryota</taxon>
        <taxon>Metazoa</taxon>
        <taxon>Spiralia</taxon>
        <taxon>Lophotrochozoa</taxon>
        <taxon>Mollusca</taxon>
        <taxon>Gastropoda</taxon>
        <taxon>Heterobranchia</taxon>
        <taxon>Euthyneura</taxon>
        <taxon>Panpulmonata</taxon>
        <taxon>Hygrophila</taxon>
        <taxon>Lymnaeoidea</taxon>
        <taxon>Planorbidae</taxon>
        <taxon>Biomphalaria</taxon>
    </lineage>
</organism>
<evidence type="ECO:0000313" key="7">
    <source>
        <dbReference type="RefSeq" id="XP_013066926.1"/>
    </source>
</evidence>
<dbReference type="OMA" id="LSCSVQY"/>
<protein>
    <submittedName>
        <fullName evidence="7">Protein amalgam-like</fullName>
    </submittedName>
</protein>
<reference evidence="4" key="1">
    <citation type="submission" date="2020-05" db="UniProtKB">
        <authorList>
            <consortium name="EnsemblMetazoa"/>
        </authorList>
    </citation>
    <scope>IDENTIFICATION</scope>
    <source>
        <strain evidence="4">BB02</strain>
    </source>
</reference>
<dbReference type="Proteomes" id="UP001165740">
    <property type="component" value="Chromosome 14"/>
</dbReference>
<dbReference type="PANTHER" id="PTHR45080">
    <property type="entry name" value="CONTACTIN 5"/>
    <property type="match status" value="1"/>
</dbReference>
<dbReference type="SMART" id="SM00408">
    <property type="entry name" value="IGc2"/>
    <property type="match status" value="3"/>
</dbReference>
<dbReference type="Proteomes" id="UP000076420">
    <property type="component" value="Unassembled WGS sequence"/>
</dbReference>
<dbReference type="InterPro" id="IPR003598">
    <property type="entry name" value="Ig_sub2"/>
</dbReference>
<dbReference type="VEuPathDB" id="VectorBase:BGLB030944"/>
<keyword evidence="1" id="KW-0472">Membrane</keyword>
<dbReference type="SMART" id="SM00409">
    <property type="entry name" value="IG"/>
    <property type="match status" value="3"/>
</dbReference>
<evidence type="ECO:0000313" key="6">
    <source>
        <dbReference type="Proteomes" id="UP001165740"/>
    </source>
</evidence>
<evidence type="ECO:0000313" key="4">
    <source>
        <dbReference type="EnsemblMetazoa" id="BGLB030944-PA"/>
    </source>
</evidence>
<reference evidence="7" key="2">
    <citation type="submission" date="2025-04" db="UniProtKB">
        <authorList>
            <consortium name="RefSeq"/>
        </authorList>
    </citation>
    <scope>IDENTIFICATION</scope>
</reference>
<keyword evidence="1" id="KW-0812">Transmembrane</keyword>